<dbReference type="Proteomes" id="UP000325577">
    <property type="component" value="Linkage Group LG0"/>
</dbReference>
<comment type="similarity">
    <text evidence="3">Belongs to the SWEET sugar transporter family.</text>
</comment>
<evidence type="ECO:0000256" key="3">
    <source>
        <dbReference type="ARBA" id="ARBA00007809"/>
    </source>
</evidence>
<keyword evidence="8 14" id="KW-0812">Transmembrane</keyword>
<keyword evidence="12 14" id="KW-0472">Membrane</keyword>
<keyword evidence="10 14" id="KW-1133">Transmembrane helix</keyword>
<gene>
    <name evidence="15" type="ORF">F0562_000892</name>
</gene>
<accession>A0A5J5C1R7</accession>
<evidence type="ECO:0000256" key="14">
    <source>
        <dbReference type="SAM" id="Phobius"/>
    </source>
</evidence>
<sequence length="217" mass="24627">MAIISTSQLTAAFGILGNIVSFLVFLSPLPTFYKIYKKKSTEGFQSIPYVVALFSAMLTFYYAFLTTNAILLITINSIGIVIECTYLVLFMIYATKDAKRLVIKTKSVKYMPFSLSFFLTLSAVMWFFYGFLKNDYFIATPNILGFLFGIAQMLLYIIYKNKKKEVGLHESTRVVDLSTLEMKENSKTGVLDQSEDDNIQVNEDARHKPIQPSESNV</sequence>
<dbReference type="InterPro" id="IPR047664">
    <property type="entry name" value="SWEET"/>
</dbReference>
<keyword evidence="9" id="KW-0677">Repeat</keyword>
<dbReference type="GO" id="GO:0051119">
    <property type="term" value="F:sugar transmembrane transporter activity"/>
    <property type="evidence" value="ECO:0007669"/>
    <property type="project" value="InterPro"/>
</dbReference>
<evidence type="ECO:0000256" key="8">
    <source>
        <dbReference type="ARBA" id="ARBA00022692"/>
    </source>
</evidence>
<dbReference type="OrthoDB" id="409725at2759"/>
<dbReference type="GO" id="GO:0000139">
    <property type="term" value="C:Golgi membrane"/>
    <property type="evidence" value="ECO:0007669"/>
    <property type="project" value="UniProtKB-SubCell"/>
</dbReference>
<evidence type="ECO:0000256" key="13">
    <source>
        <dbReference type="SAM" id="MobiDB-lite"/>
    </source>
</evidence>
<evidence type="ECO:0000256" key="9">
    <source>
        <dbReference type="ARBA" id="ARBA00022737"/>
    </source>
</evidence>
<feature type="transmembrane region" description="Helical" evidence="14">
    <location>
        <begin position="138"/>
        <end position="159"/>
    </location>
</feature>
<feature type="region of interest" description="Disordered" evidence="13">
    <location>
        <begin position="186"/>
        <end position="217"/>
    </location>
</feature>
<dbReference type="GO" id="GO:0005886">
    <property type="term" value="C:plasma membrane"/>
    <property type="evidence" value="ECO:0007669"/>
    <property type="project" value="UniProtKB-SubCell"/>
</dbReference>
<reference evidence="15 16" key="1">
    <citation type="submission" date="2019-09" db="EMBL/GenBank/DDBJ databases">
        <title>A chromosome-level genome assembly of the Chinese tupelo Nyssa sinensis.</title>
        <authorList>
            <person name="Yang X."/>
            <person name="Kang M."/>
            <person name="Yang Y."/>
            <person name="Xiong H."/>
            <person name="Wang M."/>
            <person name="Zhang Z."/>
            <person name="Wang Z."/>
            <person name="Wu H."/>
            <person name="Ma T."/>
            <person name="Liu J."/>
            <person name="Xi Z."/>
        </authorList>
    </citation>
    <scope>NUCLEOTIDE SEQUENCE [LARGE SCALE GENOMIC DNA]</scope>
    <source>
        <strain evidence="15">J267</strain>
        <tissue evidence="15">Leaf</tissue>
    </source>
</reference>
<feature type="transmembrane region" description="Helical" evidence="14">
    <location>
        <begin position="70"/>
        <end position="93"/>
    </location>
</feature>
<organism evidence="15 16">
    <name type="scientific">Nyssa sinensis</name>
    <dbReference type="NCBI Taxonomy" id="561372"/>
    <lineage>
        <taxon>Eukaryota</taxon>
        <taxon>Viridiplantae</taxon>
        <taxon>Streptophyta</taxon>
        <taxon>Embryophyta</taxon>
        <taxon>Tracheophyta</taxon>
        <taxon>Spermatophyta</taxon>
        <taxon>Magnoliopsida</taxon>
        <taxon>eudicotyledons</taxon>
        <taxon>Gunneridae</taxon>
        <taxon>Pentapetalae</taxon>
        <taxon>asterids</taxon>
        <taxon>Cornales</taxon>
        <taxon>Nyssaceae</taxon>
        <taxon>Nyssa</taxon>
    </lineage>
</organism>
<evidence type="ECO:0000256" key="2">
    <source>
        <dbReference type="ARBA" id="ARBA00004653"/>
    </source>
</evidence>
<dbReference type="FunFam" id="1.20.1280.290:FF:000001">
    <property type="entry name" value="Bidirectional sugar transporter SWEET"/>
    <property type="match status" value="1"/>
</dbReference>
<dbReference type="InterPro" id="IPR004316">
    <property type="entry name" value="SWEET_rpt"/>
</dbReference>
<evidence type="ECO:0000256" key="12">
    <source>
        <dbReference type="ARBA" id="ARBA00023136"/>
    </source>
</evidence>
<evidence type="ECO:0000256" key="7">
    <source>
        <dbReference type="ARBA" id="ARBA00022597"/>
    </source>
</evidence>
<evidence type="ECO:0000313" key="16">
    <source>
        <dbReference type="Proteomes" id="UP000325577"/>
    </source>
</evidence>
<feature type="transmembrane region" description="Helical" evidence="14">
    <location>
        <begin position="47"/>
        <end position="64"/>
    </location>
</feature>
<comment type="subcellular location">
    <subcellularLocation>
        <location evidence="1">Cell membrane</location>
        <topology evidence="1">Multi-pass membrane protein</topology>
    </subcellularLocation>
    <subcellularLocation>
        <location evidence="2">Golgi apparatus membrane</location>
        <topology evidence="2">Multi-pass membrane protein</topology>
    </subcellularLocation>
</comment>
<evidence type="ECO:0000256" key="5">
    <source>
        <dbReference type="ARBA" id="ARBA00022448"/>
    </source>
</evidence>
<evidence type="ECO:0000313" key="15">
    <source>
        <dbReference type="EMBL" id="KAA8549208.1"/>
    </source>
</evidence>
<dbReference type="PANTHER" id="PTHR10791:SF157">
    <property type="entry name" value="BIDIRECTIONAL SUGAR TRANSPORTER SWEET"/>
    <property type="match status" value="1"/>
</dbReference>
<keyword evidence="11" id="KW-0333">Golgi apparatus</keyword>
<keyword evidence="5" id="KW-0813">Transport</keyword>
<evidence type="ECO:0000256" key="1">
    <source>
        <dbReference type="ARBA" id="ARBA00004651"/>
    </source>
</evidence>
<dbReference type="FunFam" id="1.20.1280.290:FF:000004">
    <property type="entry name" value="Sugar transporter SWEET"/>
    <property type="match status" value="1"/>
</dbReference>
<dbReference type="Pfam" id="PF03083">
    <property type="entry name" value="MtN3_slv"/>
    <property type="match status" value="2"/>
</dbReference>
<feature type="transmembrane region" description="Helical" evidence="14">
    <location>
        <begin position="6"/>
        <end position="26"/>
    </location>
</feature>
<protein>
    <recommendedName>
        <fullName evidence="4">Sugar transporter SWEET1</fullName>
    </recommendedName>
</protein>
<evidence type="ECO:0000256" key="11">
    <source>
        <dbReference type="ARBA" id="ARBA00023034"/>
    </source>
</evidence>
<proteinExistence type="inferred from homology"/>
<evidence type="ECO:0000256" key="4">
    <source>
        <dbReference type="ARBA" id="ARBA00021741"/>
    </source>
</evidence>
<evidence type="ECO:0000256" key="10">
    <source>
        <dbReference type="ARBA" id="ARBA00022989"/>
    </source>
</evidence>
<dbReference type="PANTHER" id="PTHR10791">
    <property type="entry name" value="RAG1-ACTIVATING PROTEIN 1"/>
    <property type="match status" value="1"/>
</dbReference>
<dbReference type="EMBL" id="CM018031">
    <property type="protein sequence ID" value="KAA8549208.1"/>
    <property type="molecule type" value="Genomic_DNA"/>
</dbReference>
<evidence type="ECO:0000256" key="6">
    <source>
        <dbReference type="ARBA" id="ARBA00022475"/>
    </source>
</evidence>
<dbReference type="Gene3D" id="1.20.1280.290">
    <property type="match status" value="2"/>
</dbReference>
<keyword evidence="7" id="KW-0762">Sugar transport</keyword>
<dbReference type="AlphaFoldDB" id="A0A5J5C1R7"/>
<keyword evidence="16" id="KW-1185">Reference proteome</keyword>
<keyword evidence="6" id="KW-1003">Cell membrane</keyword>
<name>A0A5J5C1R7_9ASTE</name>
<feature type="transmembrane region" description="Helical" evidence="14">
    <location>
        <begin position="113"/>
        <end position="132"/>
    </location>
</feature>